<organism evidence="3 4">
    <name type="scientific">Gracilimonas mengyeensis</name>
    <dbReference type="NCBI Taxonomy" id="1302730"/>
    <lineage>
        <taxon>Bacteria</taxon>
        <taxon>Pseudomonadati</taxon>
        <taxon>Balneolota</taxon>
        <taxon>Balneolia</taxon>
        <taxon>Balneolales</taxon>
        <taxon>Balneolaceae</taxon>
        <taxon>Gracilimonas</taxon>
    </lineage>
</organism>
<accession>A0A521FC77</accession>
<sequence>MTDDKMKVETEGRKLIMKRIFEAPPQLMFEVWSSCEHLMHWWGPKEWPINECDMDFRVGGTWLYCMRGPNEGDEAWGKVIYEEIHKPTKIIYRDYFSDSEGNINENLPGSKTVLEFKEHNGMTRQVSTTWYESPESLQKVLDMGMIEGTESQMERLDEYLPTLQ</sequence>
<name>A0A521FC77_9BACT</name>
<dbReference type="InterPro" id="IPR023393">
    <property type="entry name" value="START-like_dom_sf"/>
</dbReference>
<dbReference type="Pfam" id="PF08327">
    <property type="entry name" value="AHSA1"/>
    <property type="match status" value="1"/>
</dbReference>
<dbReference type="OrthoDB" id="9795306at2"/>
<evidence type="ECO:0000313" key="4">
    <source>
        <dbReference type="Proteomes" id="UP000317557"/>
    </source>
</evidence>
<keyword evidence="4" id="KW-1185">Reference proteome</keyword>
<comment type="similarity">
    <text evidence="1">Belongs to the AHA1 family.</text>
</comment>
<dbReference type="AlphaFoldDB" id="A0A521FC77"/>
<dbReference type="Proteomes" id="UP000317557">
    <property type="component" value="Unassembled WGS sequence"/>
</dbReference>
<protein>
    <submittedName>
        <fullName evidence="3">Uncharacterized conserved protein YndB, AHSA1/START domain</fullName>
    </submittedName>
</protein>
<gene>
    <name evidence="3" type="ORF">SAMN06265219_1174</name>
</gene>
<evidence type="ECO:0000256" key="1">
    <source>
        <dbReference type="ARBA" id="ARBA00006817"/>
    </source>
</evidence>
<dbReference type="SUPFAM" id="SSF55961">
    <property type="entry name" value="Bet v1-like"/>
    <property type="match status" value="1"/>
</dbReference>
<reference evidence="3 4" key="1">
    <citation type="submission" date="2017-05" db="EMBL/GenBank/DDBJ databases">
        <authorList>
            <person name="Varghese N."/>
            <person name="Submissions S."/>
        </authorList>
    </citation>
    <scope>NUCLEOTIDE SEQUENCE [LARGE SCALE GENOMIC DNA]</scope>
    <source>
        <strain evidence="3 4">DSM 21985</strain>
    </source>
</reference>
<dbReference type="InterPro" id="IPR013538">
    <property type="entry name" value="ASHA1/2-like_C"/>
</dbReference>
<dbReference type="RefSeq" id="WP_142455829.1">
    <property type="nucleotide sequence ID" value="NZ_FXTP01000017.1"/>
</dbReference>
<evidence type="ECO:0000259" key="2">
    <source>
        <dbReference type="Pfam" id="PF08327"/>
    </source>
</evidence>
<dbReference type="EMBL" id="FXTP01000017">
    <property type="protein sequence ID" value="SMO93746.1"/>
    <property type="molecule type" value="Genomic_DNA"/>
</dbReference>
<feature type="domain" description="Activator of Hsp90 ATPase homologue 1/2-like C-terminal" evidence="2">
    <location>
        <begin position="23"/>
        <end position="160"/>
    </location>
</feature>
<dbReference type="Gene3D" id="3.30.530.20">
    <property type="match status" value="1"/>
</dbReference>
<evidence type="ECO:0000313" key="3">
    <source>
        <dbReference type="EMBL" id="SMO93746.1"/>
    </source>
</evidence>
<proteinExistence type="inferred from homology"/>